<protein>
    <submittedName>
        <fullName evidence="7">AI-2E family transporter</fullName>
    </submittedName>
</protein>
<dbReference type="AlphaFoldDB" id="A0A7Y4GSM7"/>
<dbReference type="GO" id="GO:0055085">
    <property type="term" value="P:transmembrane transport"/>
    <property type="evidence" value="ECO:0007669"/>
    <property type="project" value="TreeGrafter"/>
</dbReference>
<dbReference type="Pfam" id="PF01594">
    <property type="entry name" value="AI-2E_transport"/>
    <property type="match status" value="1"/>
</dbReference>
<evidence type="ECO:0000313" key="8">
    <source>
        <dbReference type="Proteomes" id="UP000544122"/>
    </source>
</evidence>
<gene>
    <name evidence="7" type="ORF">HCN58_16815</name>
</gene>
<name>A0A7Y4GSM7_9BRAD</name>
<comment type="caution">
    <text evidence="7">The sequence shown here is derived from an EMBL/GenBank/DDBJ whole genome shotgun (WGS) entry which is preliminary data.</text>
</comment>
<dbReference type="EMBL" id="JAAVLX010000005">
    <property type="protein sequence ID" value="NOJ41245.1"/>
    <property type="molecule type" value="Genomic_DNA"/>
</dbReference>
<comment type="similarity">
    <text evidence="2">Belongs to the autoinducer-2 exporter (AI-2E) (TC 2.A.86) family.</text>
</comment>
<dbReference type="PANTHER" id="PTHR21716">
    <property type="entry name" value="TRANSMEMBRANE PROTEIN"/>
    <property type="match status" value="1"/>
</dbReference>
<evidence type="ECO:0000313" key="7">
    <source>
        <dbReference type="EMBL" id="NOJ41245.1"/>
    </source>
</evidence>
<evidence type="ECO:0000256" key="2">
    <source>
        <dbReference type="ARBA" id="ARBA00009773"/>
    </source>
</evidence>
<feature type="transmembrane region" description="Helical" evidence="6">
    <location>
        <begin position="140"/>
        <end position="157"/>
    </location>
</feature>
<feature type="transmembrane region" description="Helical" evidence="6">
    <location>
        <begin position="191"/>
        <end position="211"/>
    </location>
</feature>
<dbReference type="Proteomes" id="UP000544122">
    <property type="component" value="Unassembled WGS sequence"/>
</dbReference>
<feature type="transmembrane region" description="Helical" evidence="6">
    <location>
        <begin position="294"/>
        <end position="319"/>
    </location>
</feature>
<evidence type="ECO:0000256" key="4">
    <source>
        <dbReference type="ARBA" id="ARBA00022989"/>
    </source>
</evidence>
<proteinExistence type="inferred from homology"/>
<keyword evidence="5 6" id="KW-0472">Membrane</keyword>
<evidence type="ECO:0000256" key="5">
    <source>
        <dbReference type="ARBA" id="ARBA00023136"/>
    </source>
</evidence>
<feature type="transmembrane region" description="Helical" evidence="6">
    <location>
        <begin position="253"/>
        <end position="274"/>
    </location>
</feature>
<evidence type="ECO:0000256" key="3">
    <source>
        <dbReference type="ARBA" id="ARBA00022692"/>
    </source>
</evidence>
<dbReference type="RefSeq" id="WP_171580511.1">
    <property type="nucleotide sequence ID" value="NZ_JAAVLX010000005.1"/>
</dbReference>
<feature type="transmembrane region" description="Helical" evidence="6">
    <location>
        <begin position="56"/>
        <end position="80"/>
    </location>
</feature>
<accession>A0A7Y4GSM7</accession>
<keyword evidence="8" id="KW-1185">Reference proteome</keyword>
<evidence type="ECO:0000256" key="1">
    <source>
        <dbReference type="ARBA" id="ARBA00004141"/>
    </source>
</evidence>
<dbReference type="GO" id="GO:0016020">
    <property type="term" value="C:membrane"/>
    <property type="evidence" value="ECO:0007669"/>
    <property type="project" value="UniProtKB-SubCell"/>
</dbReference>
<evidence type="ECO:0000256" key="6">
    <source>
        <dbReference type="SAM" id="Phobius"/>
    </source>
</evidence>
<sequence>MSFGLKTTTGIIAAVLVTAALAQASKVFAPLAAALFTIAIVWPIQKQLQSWMPKLAALAITIIATVAICLGFASLAAWGFGRVGQSLVADLARYQALYAATVDWLDGHGVSVAGLWAEHFNVSWLLRATQYVTGRVNTTLSFWVIALVYVMLGLLEVENIRRNIERLDNRTAARVLLDGSAATAAKFRHYLLVRTQMSAVTGLLVGSFAWITGLPFAFEWGVIAFVLNYIPFIGPFVATLFPTLLAMTQFESWPAVLGVFICLNIIQFAVGSYIEPRVAGSLLSISPVVVLFAIFFWTFLWGLFGTFIGVPITLAILTFCAQHPSSRWIADLLGGPDPEKPGKL</sequence>
<feature type="transmembrane region" description="Helical" evidence="6">
    <location>
        <begin position="27"/>
        <end position="44"/>
    </location>
</feature>
<keyword evidence="4 6" id="KW-1133">Transmembrane helix</keyword>
<keyword evidence="3 6" id="KW-0812">Transmembrane</keyword>
<dbReference type="InterPro" id="IPR002549">
    <property type="entry name" value="AI-2E-like"/>
</dbReference>
<comment type="subcellular location">
    <subcellularLocation>
        <location evidence="1">Membrane</location>
        <topology evidence="1">Multi-pass membrane protein</topology>
    </subcellularLocation>
</comment>
<dbReference type="PANTHER" id="PTHR21716:SF64">
    <property type="entry name" value="AI-2 TRANSPORT PROTEIN TQSA"/>
    <property type="match status" value="1"/>
</dbReference>
<organism evidence="7 8">
    <name type="scientific">Bradyrhizobium australiense</name>
    <dbReference type="NCBI Taxonomy" id="2721161"/>
    <lineage>
        <taxon>Bacteria</taxon>
        <taxon>Pseudomonadati</taxon>
        <taxon>Pseudomonadota</taxon>
        <taxon>Alphaproteobacteria</taxon>
        <taxon>Hyphomicrobiales</taxon>
        <taxon>Nitrobacteraceae</taxon>
        <taxon>Bradyrhizobium</taxon>
    </lineage>
</organism>
<feature type="transmembrane region" description="Helical" evidence="6">
    <location>
        <begin position="217"/>
        <end position="241"/>
    </location>
</feature>
<reference evidence="7 8" key="1">
    <citation type="submission" date="2020-03" db="EMBL/GenBank/DDBJ databases">
        <title>Bradyrhizobium diversity isolated from nodules of Indigofera sp.</title>
        <authorList>
            <person name="Klepa M."/>
            <person name="Helene L."/>
            <person name="Hungria M."/>
        </authorList>
    </citation>
    <scope>NUCLEOTIDE SEQUENCE [LARGE SCALE GENOMIC DNA]</scope>
    <source>
        <strain evidence="7 8">WSM 1791</strain>
    </source>
</reference>